<evidence type="ECO:0000256" key="4">
    <source>
        <dbReference type="ARBA" id="ARBA00022643"/>
    </source>
</evidence>
<reference evidence="6 7" key="1">
    <citation type="submission" date="2016-05" db="EMBL/GenBank/DDBJ databases">
        <title>Microbial solvent formation.</title>
        <authorList>
            <person name="Poehlein A."/>
            <person name="Montoya Solano J.D."/>
            <person name="Flitsch S."/>
            <person name="Krabben P."/>
            <person name="Duerre P."/>
            <person name="Daniel R."/>
        </authorList>
    </citation>
    <scope>NUCLEOTIDE SEQUENCE [LARGE SCALE GENOMIC DNA]</scope>
    <source>
        <strain evidence="6 7">L1-8</strain>
    </source>
</reference>
<comment type="caution">
    <text evidence="6">The sequence shown here is derived from an EMBL/GenBank/DDBJ whole genome shotgun (WGS) entry which is preliminary data.</text>
</comment>
<keyword evidence="4" id="KW-0288">FMN</keyword>
<gene>
    <name evidence="6" type="ORF">CLOSAC_16780</name>
</gene>
<dbReference type="EMBL" id="LZYZ01000003">
    <property type="protein sequence ID" value="OOM13592.1"/>
    <property type="molecule type" value="Genomic_DNA"/>
</dbReference>
<evidence type="ECO:0000256" key="1">
    <source>
        <dbReference type="ARBA" id="ARBA00003535"/>
    </source>
</evidence>
<dbReference type="PANTHER" id="PTHR32332">
    <property type="entry name" value="2-NITROPROPANE DIOXYGENASE"/>
    <property type="match status" value="1"/>
</dbReference>
<proteinExistence type="predicted"/>
<comment type="function">
    <text evidence="1">Nitronate monooxygenase that uses molecular oxygen to catalyze the oxidative denitrification of alkyl nitronates. Acts on propionate 3-nitronate (P3N), the presumed physiological substrate. Probably functions in the detoxification of P3N, a metabolic poison produced by plants and fungi as a defense mechanism.</text>
</comment>
<name>A0A1S8NB27_CLOSA</name>
<dbReference type="InterPro" id="IPR017569">
    <property type="entry name" value="Enoyl_ACP_red-II_put"/>
</dbReference>
<evidence type="ECO:0000256" key="3">
    <source>
        <dbReference type="ARBA" id="ARBA00022630"/>
    </source>
</evidence>
<keyword evidence="6" id="KW-0503">Monooxygenase</keyword>
<keyword evidence="3" id="KW-0285">Flavoprotein</keyword>
<dbReference type="CDD" id="cd04730">
    <property type="entry name" value="NPD_like"/>
    <property type="match status" value="1"/>
</dbReference>
<dbReference type="PANTHER" id="PTHR32332:SF20">
    <property type="entry name" value="2-NITROPROPANE DIOXYGENASE-LIKE PROTEIN"/>
    <property type="match status" value="1"/>
</dbReference>
<protein>
    <recommendedName>
        <fullName evidence="2">Probable nitronate monooxygenase</fullName>
    </recommendedName>
</protein>
<dbReference type="GO" id="GO:0018580">
    <property type="term" value="F:nitronate monooxygenase activity"/>
    <property type="evidence" value="ECO:0007669"/>
    <property type="project" value="InterPro"/>
</dbReference>
<dbReference type="InterPro" id="IPR013785">
    <property type="entry name" value="Aldolase_TIM"/>
</dbReference>
<sequence>MERNRVCELLKIKYPIFQGGMARIADASLAAAVSEAGGLGIITGAAPTEWVREQIKETKKLTNKPFGVNIMLMAENADEIADLVCEEEVAVVTTGAGSPGKFMEKWKKHNIKVIPVVASVALAKRMEKAGADAIIAEGTESGGHVGQLTTMTLVPQVVDAVNVPVIGAGGIGDGRGVAAAFMLGAEGIQVGTRFLVAKECTVHQNYKDKILKANDIDTEVTGRCTGHPVRVLRNKLARTYLKLEKEGTPAEEIEKLGIGALRKAVVEGDVDNGSLMSGQIAGLINKEQTSKEIIEELFKGAEERFKLFGGKYE</sequence>
<evidence type="ECO:0000256" key="2">
    <source>
        <dbReference type="ARBA" id="ARBA00013457"/>
    </source>
</evidence>
<dbReference type="RefSeq" id="WP_077865023.1">
    <property type="nucleotide sequence ID" value="NZ_LZYZ01000003.1"/>
</dbReference>
<dbReference type="STRING" id="169679.CSACC_13050"/>
<organism evidence="6 7">
    <name type="scientific">Clostridium saccharobutylicum</name>
    <dbReference type="NCBI Taxonomy" id="169679"/>
    <lineage>
        <taxon>Bacteria</taxon>
        <taxon>Bacillati</taxon>
        <taxon>Bacillota</taxon>
        <taxon>Clostridia</taxon>
        <taxon>Eubacteriales</taxon>
        <taxon>Clostridiaceae</taxon>
        <taxon>Clostridium</taxon>
    </lineage>
</organism>
<dbReference type="Gene3D" id="3.20.20.70">
    <property type="entry name" value="Aldolase class I"/>
    <property type="match status" value="1"/>
</dbReference>
<dbReference type="SUPFAM" id="SSF51412">
    <property type="entry name" value="Inosine monophosphate dehydrogenase (IMPDH)"/>
    <property type="match status" value="1"/>
</dbReference>
<dbReference type="Proteomes" id="UP000191154">
    <property type="component" value="Unassembled WGS sequence"/>
</dbReference>
<dbReference type="InterPro" id="IPR004136">
    <property type="entry name" value="NMO"/>
</dbReference>
<dbReference type="AlphaFoldDB" id="A0A1S8NB27"/>
<evidence type="ECO:0000313" key="6">
    <source>
        <dbReference type="EMBL" id="OOM13592.1"/>
    </source>
</evidence>
<dbReference type="NCBIfam" id="TIGR03151">
    <property type="entry name" value="enACPred_II"/>
    <property type="match status" value="1"/>
</dbReference>
<accession>A0A1S8NB27</accession>
<dbReference type="Pfam" id="PF03060">
    <property type="entry name" value="NMO"/>
    <property type="match status" value="1"/>
</dbReference>
<evidence type="ECO:0000313" key="7">
    <source>
        <dbReference type="Proteomes" id="UP000191154"/>
    </source>
</evidence>
<evidence type="ECO:0000256" key="5">
    <source>
        <dbReference type="ARBA" id="ARBA00023002"/>
    </source>
</evidence>
<keyword evidence="5 6" id="KW-0560">Oxidoreductase</keyword>